<keyword evidence="3 6" id="KW-0812">Transmembrane</keyword>
<evidence type="ECO:0000256" key="6">
    <source>
        <dbReference type="RuleBase" id="RU004379"/>
    </source>
</evidence>
<evidence type="ECO:0000313" key="8">
    <source>
        <dbReference type="Proteomes" id="UP000000788"/>
    </source>
</evidence>
<dbReference type="Proteomes" id="UP000000788">
    <property type="component" value="Chromosome"/>
</dbReference>
<feature type="transmembrane region" description="Helical" evidence="6">
    <location>
        <begin position="183"/>
        <end position="202"/>
    </location>
</feature>
<name>A9BBP9_PROM4</name>
<dbReference type="GO" id="GO:0005886">
    <property type="term" value="C:plasma membrane"/>
    <property type="evidence" value="ECO:0007669"/>
    <property type="project" value="TreeGrafter"/>
</dbReference>
<evidence type="ECO:0000313" key="7">
    <source>
        <dbReference type="EMBL" id="ABX09261.1"/>
    </source>
</evidence>
<dbReference type="EMBL" id="CP000878">
    <property type="protein sequence ID" value="ABX09261.1"/>
    <property type="molecule type" value="Genomic_DNA"/>
</dbReference>
<feature type="transmembrane region" description="Helical" evidence="6">
    <location>
        <begin position="56"/>
        <end position="75"/>
    </location>
</feature>
<dbReference type="PANTHER" id="PTHR23291:SF50">
    <property type="entry name" value="PROTEIN LIFEGUARD 4"/>
    <property type="match status" value="1"/>
</dbReference>
<reference evidence="7 8" key="1">
    <citation type="journal article" date="2007" name="PLoS Genet.">
        <title>Patterns and implications of gene gain and loss in the evolution of Prochlorococcus.</title>
        <authorList>
            <person name="Kettler G.C."/>
            <person name="Martiny A.C."/>
            <person name="Huang K."/>
            <person name="Zucker J."/>
            <person name="Coleman M.L."/>
            <person name="Rodrigue S."/>
            <person name="Chen F."/>
            <person name="Lapidus A."/>
            <person name="Ferriera S."/>
            <person name="Johnson J."/>
            <person name="Steglich C."/>
            <person name="Church G.M."/>
            <person name="Richardson P."/>
            <person name="Chisholm S.W."/>
        </authorList>
    </citation>
    <scope>NUCLEOTIDE SEQUENCE [LARGE SCALE GENOMIC DNA]</scope>
    <source>
        <strain evidence="8">MIT 9211</strain>
    </source>
</reference>
<dbReference type="InterPro" id="IPR006214">
    <property type="entry name" value="Bax_inhibitor_1-related"/>
</dbReference>
<comment type="subcellular location">
    <subcellularLocation>
        <location evidence="1">Membrane</location>
        <topology evidence="1">Multi-pass membrane protein</topology>
    </subcellularLocation>
</comment>
<dbReference type="RefSeq" id="WP_012195882.1">
    <property type="nucleotide sequence ID" value="NC_009976.1"/>
</dbReference>
<dbReference type="eggNOG" id="COG0670">
    <property type="taxonomic scope" value="Bacteria"/>
</dbReference>
<proteinExistence type="inferred from homology"/>
<dbReference type="STRING" id="93059.P9211_13301"/>
<sequence>MPASSNFQQAIREAQTSALVGPNVVNKALPYVGGGMVLTALGVISGLSLLASNPSLFQPLALVAFIGEIVLFFMATSAANNANNSKALPLLTAFSVLTGFTLSGIVAIAIGTAGIGSVGTAAFATGITFVVASSVGRRMSDSVGQALSGVVGLGLMGLIIAMVVQLIGGFFAPGMFGGTGLELMIAGFGTVLFVGMSFVDFYTMPRRYNDEQYLAGALGMYLTYINLFVFILRLIIALQGGGRRD</sequence>
<feature type="transmembrane region" description="Helical" evidence="6">
    <location>
        <begin position="115"/>
        <end position="135"/>
    </location>
</feature>
<evidence type="ECO:0000256" key="5">
    <source>
        <dbReference type="ARBA" id="ARBA00023136"/>
    </source>
</evidence>
<gene>
    <name evidence="7" type="ordered locus">P9211_13301</name>
</gene>
<dbReference type="PANTHER" id="PTHR23291">
    <property type="entry name" value="BAX INHIBITOR-RELATED"/>
    <property type="match status" value="1"/>
</dbReference>
<keyword evidence="8" id="KW-1185">Reference proteome</keyword>
<organism evidence="7 8">
    <name type="scientific">Prochlorococcus marinus (strain MIT 9211)</name>
    <dbReference type="NCBI Taxonomy" id="93059"/>
    <lineage>
        <taxon>Bacteria</taxon>
        <taxon>Bacillati</taxon>
        <taxon>Cyanobacteriota</taxon>
        <taxon>Cyanophyceae</taxon>
        <taxon>Synechococcales</taxon>
        <taxon>Prochlorococcaceae</taxon>
        <taxon>Prochlorococcus</taxon>
    </lineage>
</organism>
<evidence type="ECO:0000256" key="1">
    <source>
        <dbReference type="ARBA" id="ARBA00004141"/>
    </source>
</evidence>
<feature type="transmembrane region" description="Helical" evidence="6">
    <location>
        <begin position="147"/>
        <end position="171"/>
    </location>
</feature>
<dbReference type="OrthoDB" id="422237at2"/>
<protein>
    <submittedName>
        <fullName evidence="7">Integral membrane protein, interacts with FtsH</fullName>
    </submittedName>
</protein>
<feature type="transmembrane region" description="Helical" evidence="6">
    <location>
        <begin position="214"/>
        <end position="236"/>
    </location>
</feature>
<dbReference type="HOGENOM" id="CLU_986288_0_0_3"/>
<keyword evidence="5 6" id="KW-0472">Membrane</keyword>
<dbReference type="Pfam" id="PF01027">
    <property type="entry name" value="Bax1-I"/>
    <property type="match status" value="1"/>
</dbReference>
<dbReference type="AlphaFoldDB" id="A9BBP9"/>
<dbReference type="KEGG" id="pmj:P9211_13301"/>
<comment type="similarity">
    <text evidence="2 6">Belongs to the BI1 family.</text>
</comment>
<feature type="transmembrane region" description="Helical" evidence="6">
    <location>
        <begin position="28"/>
        <end position="50"/>
    </location>
</feature>
<feature type="transmembrane region" description="Helical" evidence="6">
    <location>
        <begin position="87"/>
        <end position="109"/>
    </location>
</feature>
<evidence type="ECO:0000256" key="2">
    <source>
        <dbReference type="ARBA" id="ARBA00010350"/>
    </source>
</evidence>
<keyword evidence="4 6" id="KW-1133">Transmembrane helix</keyword>
<evidence type="ECO:0000256" key="3">
    <source>
        <dbReference type="ARBA" id="ARBA00022692"/>
    </source>
</evidence>
<evidence type="ECO:0000256" key="4">
    <source>
        <dbReference type="ARBA" id="ARBA00022989"/>
    </source>
</evidence>
<accession>A9BBP9</accession>